<keyword evidence="6" id="KW-1185">Reference proteome</keyword>
<dbReference type="InterPro" id="IPR029063">
    <property type="entry name" value="SAM-dependent_MTases_sf"/>
</dbReference>
<dbReference type="AlphaFoldDB" id="A0A3A4K9G2"/>
<evidence type="ECO:0000313" key="5">
    <source>
        <dbReference type="EMBL" id="RJO70014.1"/>
    </source>
</evidence>
<comment type="caution">
    <text evidence="5">The sequence shown here is derived from an EMBL/GenBank/DDBJ whole genome shotgun (WGS) entry which is preliminary data.</text>
</comment>
<dbReference type="OrthoDB" id="9810247at2"/>
<organism evidence="5 6">
    <name type="scientific">Nocardia panacis</name>
    <dbReference type="NCBI Taxonomy" id="2340916"/>
    <lineage>
        <taxon>Bacteria</taxon>
        <taxon>Bacillati</taxon>
        <taxon>Actinomycetota</taxon>
        <taxon>Actinomycetes</taxon>
        <taxon>Mycobacteriales</taxon>
        <taxon>Nocardiaceae</taxon>
        <taxon>Nocardia</taxon>
    </lineage>
</organism>
<evidence type="ECO:0000259" key="4">
    <source>
        <dbReference type="SMART" id="SM00828"/>
    </source>
</evidence>
<name>A0A3A4K9G2_9NOCA</name>
<dbReference type="EMBL" id="QZFU01000041">
    <property type="protein sequence ID" value="RJO70014.1"/>
    <property type="molecule type" value="Genomic_DNA"/>
</dbReference>
<dbReference type="InterPro" id="IPR020803">
    <property type="entry name" value="MeTfrase_dom"/>
</dbReference>
<dbReference type="Pfam" id="PF08241">
    <property type="entry name" value="Methyltransf_11"/>
    <property type="match status" value="1"/>
</dbReference>
<evidence type="ECO:0000256" key="2">
    <source>
        <dbReference type="ARBA" id="ARBA00022679"/>
    </source>
</evidence>
<reference evidence="5 6" key="1">
    <citation type="submission" date="2018-09" db="EMBL/GenBank/DDBJ databases">
        <title>YIM PH21274 draft genome.</title>
        <authorList>
            <person name="Miao C."/>
        </authorList>
    </citation>
    <scope>NUCLEOTIDE SEQUENCE [LARGE SCALE GENOMIC DNA]</scope>
    <source>
        <strain evidence="5 6">YIM PH 21724</strain>
    </source>
</reference>
<dbReference type="PANTHER" id="PTHR44068">
    <property type="entry name" value="ZGC:194242"/>
    <property type="match status" value="1"/>
</dbReference>
<dbReference type="RefSeq" id="WP_120044381.1">
    <property type="nucleotide sequence ID" value="NZ_QZFU01000041.1"/>
</dbReference>
<dbReference type="InterPro" id="IPR013216">
    <property type="entry name" value="Methyltransf_11"/>
</dbReference>
<proteinExistence type="predicted"/>
<dbReference type="SMART" id="SM00828">
    <property type="entry name" value="PKS_MT"/>
    <property type="match status" value="1"/>
</dbReference>
<dbReference type="GO" id="GO:0008757">
    <property type="term" value="F:S-adenosylmethionine-dependent methyltransferase activity"/>
    <property type="evidence" value="ECO:0007669"/>
    <property type="project" value="InterPro"/>
</dbReference>
<dbReference type="CDD" id="cd02440">
    <property type="entry name" value="AdoMet_MTases"/>
    <property type="match status" value="1"/>
</dbReference>
<accession>A0A3A4K9G2</accession>
<gene>
    <name evidence="5" type="ORF">D5S18_29570</name>
</gene>
<dbReference type="Proteomes" id="UP000266677">
    <property type="component" value="Unassembled WGS sequence"/>
</dbReference>
<dbReference type="Gene3D" id="3.40.50.150">
    <property type="entry name" value="Vaccinia Virus protein VP39"/>
    <property type="match status" value="1"/>
</dbReference>
<keyword evidence="2 5" id="KW-0808">Transferase</keyword>
<dbReference type="PANTHER" id="PTHR44068:SF11">
    <property type="entry name" value="GERANYL DIPHOSPHATE 2-C-METHYLTRANSFERASE"/>
    <property type="match status" value="1"/>
</dbReference>
<sequence length="274" mass="30218">MSTDEASRIDEVGDIYDAMADMIEVQGGSIHVGYWESDDDRTPLLEAINRLTDIVCGMLDLQPGQQVLDIGCGVGEPAITLAQRTDVNITGVTNSRWQVYEGTRRANAAGLRGQVRIEFGDAAALSYPDNSFDAALAFESLPHAQDRGQWLREMARVVRPSGRVVLTEFTCDDALSSDEAAILRGVGLQPPTTEHEVVEDVRRSGLLVDEVRPCSQQIRRSYSAYFDRLARMRPSLVAAIGQERVEAQEQAMRLLLPIYRDKIGYAIVVGHLPS</sequence>
<dbReference type="GO" id="GO:0032259">
    <property type="term" value="P:methylation"/>
    <property type="evidence" value="ECO:0007669"/>
    <property type="project" value="UniProtKB-KW"/>
</dbReference>
<evidence type="ECO:0000256" key="3">
    <source>
        <dbReference type="ARBA" id="ARBA00022691"/>
    </source>
</evidence>
<dbReference type="SUPFAM" id="SSF53335">
    <property type="entry name" value="S-adenosyl-L-methionine-dependent methyltransferases"/>
    <property type="match status" value="1"/>
</dbReference>
<dbReference type="InterPro" id="IPR050447">
    <property type="entry name" value="Erg6_SMT_methyltransf"/>
</dbReference>
<feature type="domain" description="Polyketide synthase-like methyltransferase" evidence="4">
    <location>
        <begin position="22"/>
        <end position="250"/>
    </location>
</feature>
<keyword evidence="1 5" id="KW-0489">Methyltransferase</keyword>
<evidence type="ECO:0000256" key="1">
    <source>
        <dbReference type="ARBA" id="ARBA00022603"/>
    </source>
</evidence>
<keyword evidence="3" id="KW-0949">S-adenosyl-L-methionine</keyword>
<evidence type="ECO:0000313" key="6">
    <source>
        <dbReference type="Proteomes" id="UP000266677"/>
    </source>
</evidence>
<protein>
    <submittedName>
        <fullName evidence="5">Class I SAM-dependent methyltransferase</fullName>
    </submittedName>
</protein>